<dbReference type="EMBL" id="CAJHIA010000002">
    <property type="protein sequence ID" value="CAD6440347.1"/>
    <property type="molecule type" value="Genomic_DNA"/>
</dbReference>
<dbReference type="GO" id="GO:0016020">
    <property type="term" value="C:membrane"/>
    <property type="evidence" value="ECO:0007669"/>
    <property type="project" value="UniProtKB-SubCell"/>
</dbReference>
<dbReference type="OrthoDB" id="5086884at2759"/>
<sequence>MGRIQNFILGRRVDPSSPPPHFLKIRSSNFFIISTICVAVFTDIFLYGIIVPVVPFSLTSRAGVPEASVQSWVSILLAVYGAALLAGSPISGWYADHSSSRRVPLLIGLIAMVGSTVMLCLAKSVALLVLGRIFAGLSASIVWTVGLALLVDTVGQAEIGETLGYVSLSMSLGILVAPLLGGVVYEKAGYYAVFYMSFGLLVMDIFLRLVLVEKKLARQWLDDETVTDVGTGSNSENSPAGNENTADTMSRNVNNTTTDEEKATQSEPSGTTAATPTVPHKISKWPAIFSLLKSKRLCAALWGCIVQASLMSSFDSVIPLFVQETFHWDSVGAGLIFLALMVPSFAAPVVGWVCDQYGPRWPCVAGFCFAIPFWVLLRLVTHDSLNQKVLLCALLALIGVSLTCVLPGLTAEISYIVEAKEKQIPGRFGKNGAYAQAYGLFTAAFAAGTLIGPIWAGYVKDYAGWGTMTWSLGLFSLTGALPCLIYTGGLITEVNAKTAEERAVNPQSRAISGPLAATTDAEDIV</sequence>
<feature type="compositionally biased region" description="Polar residues" evidence="6">
    <location>
        <begin position="265"/>
        <end position="275"/>
    </location>
</feature>
<dbReference type="PANTHER" id="PTHR23506:SF23">
    <property type="entry name" value="GH10249P"/>
    <property type="match status" value="1"/>
</dbReference>
<dbReference type="AlphaFoldDB" id="A0A8H2VMT7"/>
<keyword evidence="5 7" id="KW-0472">Membrane</keyword>
<dbReference type="SUPFAM" id="SSF103473">
    <property type="entry name" value="MFS general substrate transporter"/>
    <property type="match status" value="1"/>
</dbReference>
<feature type="transmembrane region" description="Helical" evidence="7">
    <location>
        <begin position="133"/>
        <end position="151"/>
    </location>
</feature>
<proteinExistence type="predicted"/>
<dbReference type="GO" id="GO:0022857">
    <property type="term" value="F:transmembrane transporter activity"/>
    <property type="evidence" value="ECO:0007669"/>
    <property type="project" value="InterPro"/>
</dbReference>
<dbReference type="Gene3D" id="1.20.1250.20">
    <property type="entry name" value="MFS general substrate transporter like domains"/>
    <property type="match status" value="1"/>
</dbReference>
<feature type="transmembrane region" description="Helical" evidence="7">
    <location>
        <begin position="299"/>
        <end position="322"/>
    </location>
</feature>
<dbReference type="InterPro" id="IPR050930">
    <property type="entry name" value="MFS_Vesicular_Transporter"/>
</dbReference>
<dbReference type="InterPro" id="IPR011701">
    <property type="entry name" value="MFS"/>
</dbReference>
<dbReference type="InterPro" id="IPR020846">
    <property type="entry name" value="MFS_dom"/>
</dbReference>
<keyword evidence="4 7" id="KW-1133">Transmembrane helix</keyword>
<feature type="compositionally biased region" description="Polar residues" evidence="6">
    <location>
        <begin position="228"/>
        <end position="257"/>
    </location>
</feature>
<evidence type="ECO:0000256" key="5">
    <source>
        <dbReference type="ARBA" id="ARBA00023136"/>
    </source>
</evidence>
<evidence type="ECO:0000313" key="9">
    <source>
        <dbReference type="EMBL" id="CAD6440347.1"/>
    </source>
</evidence>
<organism evidence="9 10">
    <name type="scientific">Sclerotinia trifoliorum</name>
    <dbReference type="NCBI Taxonomy" id="28548"/>
    <lineage>
        <taxon>Eukaryota</taxon>
        <taxon>Fungi</taxon>
        <taxon>Dikarya</taxon>
        <taxon>Ascomycota</taxon>
        <taxon>Pezizomycotina</taxon>
        <taxon>Leotiomycetes</taxon>
        <taxon>Helotiales</taxon>
        <taxon>Sclerotiniaceae</taxon>
        <taxon>Sclerotinia</taxon>
    </lineage>
</organism>
<feature type="transmembrane region" description="Helical" evidence="7">
    <location>
        <begin position="361"/>
        <end position="381"/>
    </location>
</feature>
<evidence type="ECO:0000313" key="10">
    <source>
        <dbReference type="Proteomes" id="UP000624404"/>
    </source>
</evidence>
<evidence type="ECO:0000256" key="4">
    <source>
        <dbReference type="ARBA" id="ARBA00022989"/>
    </source>
</evidence>
<feature type="region of interest" description="Disordered" evidence="6">
    <location>
        <begin position="227"/>
        <end position="278"/>
    </location>
</feature>
<evidence type="ECO:0000256" key="6">
    <source>
        <dbReference type="SAM" id="MobiDB-lite"/>
    </source>
</evidence>
<name>A0A8H2VMT7_9HELO</name>
<evidence type="ECO:0000256" key="7">
    <source>
        <dbReference type="SAM" id="Phobius"/>
    </source>
</evidence>
<feature type="transmembrane region" description="Helical" evidence="7">
    <location>
        <begin position="71"/>
        <end position="94"/>
    </location>
</feature>
<protein>
    <submittedName>
        <fullName evidence="9">C0c59c18-4149-4ee3-8936-c40daf1feff5</fullName>
    </submittedName>
</protein>
<keyword evidence="2" id="KW-0813">Transport</keyword>
<evidence type="ECO:0000256" key="2">
    <source>
        <dbReference type="ARBA" id="ARBA00022448"/>
    </source>
</evidence>
<feature type="transmembrane region" description="Helical" evidence="7">
    <location>
        <begin position="334"/>
        <end position="354"/>
    </location>
</feature>
<evidence type="ECO:0000259" key="8">
    <source>
        <dbReference type="PROSITE" id="PS50850"/>
    </source>
</evidence>
<gene>
    <name evidence="9" type="ORF">SCLTRI_LOCUS869</name>
</gene>
<feature type="transmembrane region" description="Helical" evidence="7">
    <location>
        <begin position="30"/>
        <end position="51"/>
    </location>
</feature>
<feature type="transmembrane region" description="Helical" evidence="7">
    <location>
        <begin position="470"/>
        <end position="492"/>
    </location>
</feature>
<keyword evidence="10" id="KW-1185">Reference proteome</keyword>
<dbReference type="PANTHER" id="PTHR23506">
    <property type="entry name" value="GH10249P"/>
    <property type="match status" value="1"/>
</dbReference>
<evidence type="ECO:0000256" key="1">
    <source>
        <dbReference type="ARBA" id="ARBA00004141"/>
    </source>
</evidence>
<feature type="transmembrane region" description="Helical" evidence="7">
    <location>
        <begin position="163"/>
        <end position="185"/>
    </location>
</feature>
<dbReference type="CDD" id="cd17325">
    <property type="entry name" value="MFS_MdtG_SLC18_like"/>
    <property type="match status" value="1"/>
</dbReference>
<dbReference type="Pfam" id="PF07690">
    <property type="entry name" value="MFS_1"/>
    <property type="match status" value="1"/>
</dbReference>
<dbReference type="InterPro" id="IPR036259">
    <property type="entry name" value="MFS_trans_sf"/>
</dbReference>
<comment type="caution">
    <text evidence="9">The sequence shown here is derived from an EMBL/GenBank/DDBJ whole genome shotgun (WGS) entry which is preliminary data.</text>
</comment>
<comment type="subcellular location">
    <subcellularLocation>
        <location evidence="1">Membrane</location>
        <topology evidence="1">Multi-pass membrane protein</topology>
    </subcellularLocation>
</comment>
<keyword evidence="3 7" id="KW-0812">Transmembrane</keyword>
<feature type="domain" description="Major facilitator superfamily (MFS) profile" evidence="8">
    <location>
        <begin position="32"/>
        <end position="491"/>
    </location>
</feature>
<feature type="transmembrane region" description="Helical" evidence="7">
    <location>
        <begin position="393"/>
        <end position="417"/>
    </location>
</feature>
<feature type="transmembrane region" description="Helical" evidence="7">
    <location>
        <begin position="191"/>
        <end position="211"/>
    </location>
</feature>
<evidence type="ECO:0000256" key="3">
    <source>
        <dbReference type="ARBA" id="ARBA00022692"/>
    </source>
</evidence>
<dbReference type="Proteomes" id="UP000624404">
    <property type="component" value="Unassembled WGS sequence"/>
</dbReference>
<feature type="transmembrane region" description="Helical" evidence="7">
    <location>
        <begin position="106"/>
        <end position="127"/>
    </location>
</feature>
<reference evidence="9" key="1">
    <citation type="submission" date="2020-10" db="EMBL/GenBank/DDBJ databases">
        <authorList>
            <person name="Kusch S."/>
        </authorList>
    </citation>
    <scope>NUCLEOTIDE SEQUENCE</scope>
    <source>
        <strain evidence="9">SwB9</strain>
    </source>
</reference>
<dbReference type="PROSITE" id="PS50850">
    <property type="entry name" value="MFS"/>
    <property type="match status" value="1"/>
</dbReference>
<feature type="transmembrane region" description="Helical" evidence="7">
    <location>
        <begin position="438"/>
        <end position="458"/>
    </location>
</feature>
<accession>A0A8H2VMT7</accession>